<feature type="chain" id="PRO_5044490574" description="Phage tail protein" evidence="1">
    <location>
        <begin position="31"/>
        <end position="362"/>
    </location>
</feature>
<keyword evidence="1" id="KW-0732">Signal</keyword>
<feature type="signal peptide" evidence="1">
    <location>
        <begin position="1"/>
        <end position="30"/>
    </location>
</feature>
<evidence type="ECO:0000313" key="2">
    <source>
        <dbReference type="EMBL" id="MDP9651701.1"/>
    </source>
</evidence>
<accession>A0AB73IPV0</accession>
<evidence type="ECO:0000256" key="1">
    <source>
        <dbReference type="SAM" id="SignalP"/>
    </source>
</evidence>
<evidence type="ECO:0008006" key="4">
    <source>
        <dbReference type="Google" id="ProtNLM"/>
    </source>
</evidence>
<proteinExistence type="predicted"/>
<dbReference type="EMBL" id="JAURTK010000027">
    <property type="protein sequence ID" value="MDP9651701.1"/>
    <property type="molecule type" value="Genomic_DNA"/>
</dbReference>
<dbReference type="RefSeq" id="WP_392396251.1">
    <property type="nucleotide sequence ID" value="NZ_JAURTK010000027.1"/>
</dbReference>
<gene>
    <name evidence="2" type="ORF">J2793_007176</name>
</gene>
<comment type="caution">
    <text evidence="2">The sequence shown here is derived from an EMBL/GenBank/DDBJ whole genome shotgun (WGS) entry which is preliminary data.</text>
</comment>
<sequence length="362" mass="37232">MTTFVIANNVSTTLASAASSSSTTFTLASAANLPALSAGQIMPLTLNDAATGQIYEIVYVTAISGVTVTVTRAQEGTGAQNWNIGDFAFCAPTAGSVATANGNANNQFAGSPATAGNQFATFAQIACVRGAFSNLKLSATGANSTLNISADQLIVRDANALAYALSNVSLAPTTGGATGINSLDTGSWAFNTWYAVHVAYNPTTQTYGALFSLSATAPTLPPGYTAWARVSWIRTPGSTNYNPLGFKQNGRTVRYLPSGSLFPVLLSSGSASTYTAIATGNFVPPTAAKIGVYSYSSTSASTAWVGIISSDGVVADFNISGNGNFGWVNEVYLLLVSTNIYYTTSGVSPALYLGCSGWEDNL</sequence>
<name>A0AB73IPV0_9BURK</name>
<organism evidence="2 3">
    <name type="scientific">Paraburkholderia caledonica</name>
    <dbReference type="NCBI Taxonomy" id="134536"/>
    <lineage>
        <taxon>Bacteria</taxon>
        <taxon>Pseudomonadati</taxon>
        <taxon>Pseudomonadota</taxon>
        <taxon>Betaproteobacteria</taxon>
        <taxon>Burkholderiales</taxon>
        <taxon>Burkholderiaceae</taxon>
        <taxon>Paraburkholderia</taxon>
    </lineage>
</organism>
<reference evidence="2" key="1">
    <citation type="submission" date="2023-07" db="EMBL/GenBank/DDBJ databases">
        <title>Sorghum-associated microbial communities from plants grown in Nebraska, USA.</title>
        <authorList>
            <person name="Schachtman D."/>
        </authorList>
    </citation>
    <scope>NUCLEOTIDE SEQUENCE</scope>
    <source>
        <strain evidence="2">DS1061</strain>
    </source>
</reference>
<dbReference type="AlphaFoldDB" id="A0AB73IPV0"/>
<evidence type="ECO:0000313" key="3">
    <source>
        <dbReference type="Proteomes" id="UP001229486"/>
    </source>
</evidence>
<protein>
    <recommendedName>
        <fullName evidence="4">Phage tail protein</fullName>
    </recommendedName>
</protein>
<dbReference type="Proteomes" id="UP001229486">
    <property type="component" value="Unassembled WGS sequence"/>
</dbReference>